<dbReference type="GeneID" id="20283202"/>
<dbReference type="KEGG" id="vg:20283202"/>
<feature type="domain" description="Actin-like protein N-terminal" evidence="1">
    <location>
        <begin position="30"/>
        <end position="186"/>
    </location>
</feature>
<sequence length="377" mass="42115">MAKGENKMAKGENKMAKKWQGTNVGLSVGAVDDGFGDVKCDNNGHPFLIPSFVTSFKPKPSTEFSVEGKQLEYIACEIDDKKWVVGDYATKLDPDIEWTGGENKHNDSKFPIIMKTVLGLMSKGTNETIYTLMMNLPIKNDTPERREQLTQLVKGTHEMKISYDGNNWIERTVTVEDVCIKKQPFGSLCDLMLDNNGEIVDHNIAKGFNVLADIGARTLNVLTLDSLEEQPELTTHTNMGMFSSYLQIGKYLENHLGATIPDGKLPMIIQNKEIKGMDITPVINQAYENHANTILNTLDRILINSWAFVDTLIFTGGGSELLKQYLSERFAARGVKVMFLDRYANVRGLRKYGTRMASKAKKSTVTIKVGTQPYISK</sequence>
<organism evidence="3 4">
    <name type="scientific">Bacillus phage Riley</name>
    <dbReference type="NCBI Taxonomy" id="1486662"/>
    <lineage>
        <taxon>Viruses</taxon>
        <taxon>Duplodnaviria</taxon>
        <taxon>Heunggongvirae</taxon>
        <taxon>Uroviricota</taxon>
        <taxon>Caudoviricetes</taxon>
        <taxon>Herelleviridae</taxon>
        <taxon>Bastillevirinae</taxon>
        <taxon>Bequatrovirus</taxon>
        <taxon>Bequatrovirus riley</taxon>
    </lineage>
</organism>
<dbReference type="Proteomes" id="UP000028561">
    <property type="component" value="Segment"/>
</dbReference>
<name>A0A075M4S3_9CAUD</name>
<dbReference type="EMBL" id="KJ489402">
    <property type="protein sequence ID" value="AIF72091.1"/>
    <property type="molecule type" value="Genomic_DNA"/>
</dbReference>
<reference evidence="3 4" key="2">
    <citation type="journal article" date="2016" name="Virology (Lond)">
        <title>Genomic characterization and comparison of seven Myoviridae bacteriophage infecting Bacillus thuringiensis.</title>
        <authorList>
            <person name="Sauder A.B."/>
            <person name="Quinn M.R."/>
            <person name="Brouillette A."/>
            <person name="Caruso S."/>
            <person name="Cresawn S."/>
            <person name="Erill I."/>
            <person name="Lewis L."/>
            <person name="Loesser-Casey K."/>
            <person name="Pate M."/>
            <person name="Scott C."/>
            <person name="Stockwell S."/>
            <person name="Temple L."/>
        </authorList>
    </citation>
    <scope>NUCLEOTIDE SEQUENCE [LARGE SCALE GENOMIC DNA]</scope>
</reference>
<feature type="domain" description="Actin homologue MreB-like C-terminal" evidence="2">
    <location>
        <begin position="212"/>
        <end position="328"/>
    </location>
</feature>
<keyword evidence="4" id="KW-1185">Reference proteome</keyword>
<evidence type="ECO:0000259" key="2">
    <source>
        <dbReference type="Pfam" id="PF21522"/>
    </source>
</evidence>
<proteinExistence type="predicted"/>
<dbReference type="Pfam" id="PF21522">
    <property type="entry name" value="MreB-like_C"/>
    <property type="match status" value="1"/>
</dbReference>
<evidence type="ECO:0000313" key="3">
    <source>
        <dbReference type="EMBL" id="AIF72091.1"/>
    </source>
</evidence>
<dbReference type="Pfam" id="PF17989">
    <property type="entry name" value="ALP_N"/>
    <property type="match status" value="1"/>
</dbReference>
<protein>
    <submittedName>
        <fullName evidence="3">ParM</fullName>
    </submittedName>
</protein>
<evidence type="ECO:0000313" key="4">
    <source>
        <dbReference type="Proteomes" id="UP000028561"/>
    </source>
</evidence>
<dbReference type="RefSeq" id="YP_009055980.1">
    <property type="nucleotide sequence ID" value="NC_024788.1"/>
</dbReference>
<dbReference type="InterPro" id="IPR049067">
    <property type="entry name" value="MreB-like_C"/>
</dbReference>
<dbReference type="CDD" id="cd24025">
    <property type="entry name" value="ASKHA_NBD_ParM_pCBH-like"/>
    <property type="match status" value="1"/>
</dbReference>
<accession>A0A075M4S3</accession>
<dbReference type="Gene3D" id="3.30.420.40">
    <property type="match status" value="2"/>
</dbReference>
<dbReference type="SUPFAM" id="SSF53067">
    <property type="entry name" value="Actin-like ATPase domain"/>
    <property type="match status" value="2"/>
</dbReference>
<evidence type="ECO:0000259" key="1">
    <source>
        <dbReference type="Pfam" id="PF17989"/>
    </source>
</evidence>
<reference evidence="4" key="1">
    <citation type="submission" date="2014-09" db="EMBL/GenBank/DDBJ databases">
        <title>Genomic characterization and comparison of seven Myoviridae bacteriophage infecting Bacillus thuringiensis.</title>
        <authorList>
            <person name="Sauder A.B."/>
            <person name="McKenzie Q.R."/>
            <person name="Temple L.M."/>
            <person name="Alexis B.K."/>
            <person name="Al-Atrache Z."/>
            <person name="Lewis L.O."/>
            <person name="Loesser-Casey K.E."/>
            <person name="Mitchell K.J."/>
        </authorList>
    </citation>
    <scope>NUCLEOTIDE SEQUENCE [LARGE SCALE GENOMIC DNA]</scope>
</reference>
<dbReference type="InterPro" id="IPR043129">
    <property type="entry name" value="ATPase_NBD"/>
</dbReference>
<dbReference type="InterPro" id="IPR040607">
    <property type="entry name" value="ALP_N"/>
</dbReference>